<dbReference type="Gene3D" id="1.10.10.10">
    <property type="entry name" value="Winged helix-like DNA-binding domain superfamily/Winged helix DNA-binding domain"/>
    <property type="match status" value="1"/>
</dbReference>
<comment type="subunit">
    <text evidence="1">Homodimer.</text>
</comment>
<dbReference type="SUPFAM" id="SSF53271">
    <property type="entry name" value="PRTase-like"/>
    <property type="match status" value="1"/>
</dbReference>
<dbReference type="InterPro" id="IPR036390">
    <property type="entry name" value="WH_DNA-bd_sf"/>
</dbReference>
<dbReference type="AlphaFoldDB" id="A0A6A7K6A6"/>
<evidence type="ECO:0000313" key="9">
    <source>
        <dbReference type="Proteomes" id="UP000440004"/>
    </source>
</evidence>
<accession>A0A6A7K6A6</accession>
<comment type="caution">
    <text evidence="8">The sequence shown here is derived from an EMBL/GenBank/DDBJ whole genome shotgun (WGS) entry which is preliminary data.</text>
</comment>
<dbReference type="Gene3D" id="3.40.50.2020">
    <property type="match status" value="1"/>
</dbReference>
<organism evidence="8 9">
    <name type="scientific">Alkalibaculum sporogenes</name>
    <dbReference type="NCBI Taxonomy" id="2655001"/>
    <lineage>
        <taxon>Bacteria</taxon>
        <taxon>Bacillati</taxon>
        <taxon>Bacillota</taxon>
        <taxon>Clostridia</taxon>
        <taxon>Eubacteriales</taxon>
        <taxon>Eubacteriaceae</taxon>
        <taxon>Alkalibaculum</taxon>
    </lineage>
</organism>
<evidence type="ECO:0000259" key="7">
    <source>
        <dbReference type="Pfam" id="PF09182"/>
    </source>
</evidence>
<feature type="domain" description="Phosphoribosyltransferase" evidence="6">
    <location>
        <begin position="113"/>
        <end position="264"/>
    </location>
</feature>
<sequence>MEKYKRNERIGAIIKVLGDNPSKVITYNYFSELFSAAKSSISEDILVVKKTIETLKMGRIETIAGAAGGVRYIPIMDDMERKDFINSLCNKLRDKNRIISGGYIYYTDIIYSPELVDKIGKIIAGKYIFKEIDYVVTMETKGIPIALMTARYLNRPLIIVRRDSKVTDGAIVSINYMSGTSSKISTMSLSKRSISNGSKVIIVDDFMKGGGTALGIIDLLKEFDTKVEGITVLIASKTPEDKLVKDYDPLMVLQHLDAQKEIVDIVPYEHKDYV</sequence>
<evidence type="ECO:0000256" key="5">
    <source>
        <dbReference type="ARBA" id="ARBA00049656"/>
    </source>
</evidence>
<proteinExistence type="inferred from homology"/>
<dbReference type="GO" id="GO:0003677">
    <property type="term" value="F:DNA binding"/>
    <property type="evidence" value="ECO:0007669"/>
    <property type="project" value="UniProtKB-KW"/>
</dbReference>
<dbReference type="PANTHER" id="PTHR43864:SF2">
    <property type="entry name" value="PUR OPERON REPRESSOR"/>
    <property type="match status" value="1"/>
</dbReference>
<protein>
    <submittedName>
        <fullName evidence="8">Pur operon repressor</fullName>
    </submittedName>
</protein>
<dbReference type="EMBL" id="WHNX01000005">
    <property type="protein sequence ID" value="MPW24978.1"/>
    <property type="molecule type" value="Genomic_DNA"/>
</dbReference>
<dbReference type="Pfam" id="PF00156">
    <property type="entry name" value="Pribosyltran"/>
    <property type="match status" value="1"/>
</dbReference>
<evidence type="ECO:0000256" key="2">
    <source>
        <dbReference type="ARBA" id="ARBA00023015"/>
    </source>
</evidence>
<dbReference type="GO" id="GO:0045982">
    <property type="term" value="P:negative regulation of purine nucleobase metabolic process"/>
    <property type="evidence" value="ECO:0007669"/>
    <property type="project" value="InterPro"/>
</dbReference>
<keyword evidence="3" id="KW-0238">DNA-binding</keyword>
<dbReference type="Pfam" id="PF09182">
    <property type="entry name" value="PuR_N"/>
    <property type="match status" value="1"/>
</dbReference>
<dbReference type="InterPro" id="IPR036388">
    <property type="entry name" value="WH-like_DNA-bd_sf"/>
</dbReference>
<dbReference type="InterPro" id="IPR029057">
    <property type="entry name" value="PRTase-like"/>
</dbReference>
<evidence type="ECO:0000313" key="8">
    <source>
        <dbReference type="EMBL" id="MPW24978.1"/>
    </source>
</evidence>
<reference evidence="8 9" key="1">
    <citation type="submission" date="2019-10" db="EMBL/GenBank/DDBJ databases">
        <title>Alkalibaculum tamaniensis sp.nov., a new alkaliphilic acetogen, isolated on methoxylated aromatics from a mud volcano.</title>
        <authorList>
            <person name="Khomyakova M.A."/>
            <person name="Merkel A.Y."/>
            <person name="Bonch-Osmolovskaya E.A."/>
            <person name="Slobodkin A.I."/>
        </authorList>
    </citation>
    <scope>NUCLEOTIDE SEQUENCE [LARGE SCALE GENOMIC DNA]</scope>
    <source>
        <strain evidence="8 9">M08DMB</strain>
    </source>
</reference>
<evidence type="ECO:0000256" key="4">
    <source>
        <dbReference type="ARBA" id="ARBA00023163"/>
    </source>
</evidence>
<dbReference type="CDD" id="cd06223">
    <property type="entry name" value="PRTases_typeI"/>
    <property type="match status" value="1"/>
</dbReference>
<feature type="domain" description="Bacterial purine repressor N-terminal" evidence="7">
    <location>
        <begin position="5"/>
        <end position="74"/>
    </location>
</feature>
<keyword evidence="4" id="KW-0804">Transcription</keyword>
<dbReference type="SUPFAM" id="SSF46785">
    <property type="entry name" value="Winged helix' DNA-binding domain"/>
    <property type="match status" value="1"/>
</dbReference>
<dbReference type="InterPro" id="IPR010078">
    <property type="entry name" value="PurR_Bsub"/>
</dbReference>
<keyword evidence="9" id="KW-1185">Reference proteome</keyword>
<name>A0A6A7K6A6_9FIRM</name>
<evidence type="ECO:0000256" key="3">
    <source>
        <dbReference type="ARBA" id="ARBA00023125"/>
    </source>
</evidence>
<evidence type="ECO:0000259" key="6">
    <source>
        <dbReference type="Pfam" id="PF00156"/>
    </source>
</evidence>
<dbReference type="GO" id="GO:0045892">
    <property type="term" value="P:negative regulation of DNA-templated transcription"/>
    <property type="evidence" value="ECO:0007669"/>
    <property type="project" value="InterPro"/>
</dbReference>
<dbReference type="InterPro" id="IPR015265">
    <property type="entry name" value="PuR_N"/>
</dbReference>
<dbReference type="InterPro" id="IPR050118">
    <property type="entry name" value="Pur/Pyrimidine_PRTase"/>
</dbReference>
<dbReference type="Proteomes" id="UP000440004">
    <property type="component" value="Unassembled WGS sequence"/>
</dbReference>
<dbReference type="NCBIfam" id="TIGR01743">
    <property type="entry name" value="purR_Bsub"/>
    <property type="match status" value="1"/>
</dbReference>
<dbReference type="InterPro" id="IPR000836">
    <property type="entry name" value="PRTase_dom"/>
</dbReference>
<keyword evidence="2" id="KW-0805">Transcription regulation</keyword>
<evidence type="ECO:0000256" key="1">
    <source>
        <dbReference type="ARBA" id="ARBA00011738"/>
    </source>
</evidence>
<gene>
    <name evidence="8" type="primary">purR</name>
    <name evidence="8" type="ORF">GC105_04140</name>
</gene>
<comment type="similarity">
    <text evidence="5">Belongs to the purine/pyrimidine phosphoribosyltransferase family. PurR subfamily.</text>
</comment>
<dbReference type="PANTHER" id="PTHR43864">
    <property type="entry name" value="HYPOXANTHINE/GUANINE PHOSPHORIBOSYLTRANSFERASE"/>
    <property type="match status" value="1"/>
</dbReference>
<dbReference type="RefSeq" id="WP_152802020.1">
    <property type="nucleotide sequence ID" value="NZ_WHNX01000005.1"/>
</dbReference>